<keyword evidence="2" id="KW-0472">Membrane</keyword>
<evidence type="ECO:0000313" key="3">
    <source>
        <dbReference type="EMBL" id="GES14366.1"/>
    </source>
</evidence>
<dbReference type="EMBL" id="BLAE01000058">
    <property type="protein sequence ID" value="GES14366.1"/>
    <property type="molecule type" value="Genomic_DNA"/>
</dbReference>
<keyword evidence="4" id="KW-1185">Reference proteome</keyword>
<sequence>MTDEQGSPRRPFIRSYDAPTTPLPKVSPEELRRLAFPERQPPPRRSFGDIPMRIVYVVCAVSIGLAVVVFVHALGADDQPPGTVEVQRAAQATPSAPASATISPSPSATPITLPRVPASRSMTVFPGSGTTIASLITDEKSGISYAKFGAPWRSVKPDPFQFRQKSGDAIIASGPLPGADPGPLRDQADYRKVATRAARWTLRYQPEGSTLRWTASQPVRYGNGWLLGYRVTYQVEGEKRTSEAIVALVETGGNKPAMLFASVPGTKPELHHDLNMLVWTLRPL</sequence>
<gene>
    <name evidence="3" type="ORF">Amac_079630</name>
</gene>
<evidence type="ECO:0000256" key="1">
    <source>
        <dbReference type="SAM" id="MobiDB-lite"/>
    </source>
</evidence>
<evidence type="ECO:0000313" key="4">
    <source>
        <dbReference type="Proteomes" id="UP000331127"/>
    </source>
</evidence>
<keyword evidence="2" id="KW-1133">Transmembrane helix</keyword>
<dbReference type="OrthoDB" id="3971500at2"/>
<feature type="compositionally biased region" description="Basic and acidic residues" evidence="1">
    <location>
        <begin position="27"/>
        <end position="36"/>
    </location>
</feature>
<dbReference type="AlphaFoldDB" id="A0A5M3X115"/>
<reference evidence="3 4" key="1">
    <citation type="submission" date="2019-10" db="EMBL/GenBank/DDBJ databases">
        <title>Whole genome shotgun sequence of Acrocarpospora macrocephala NBRC 16266.</title>
        <authorList>
            <person name="Ichikawa N."/>
            <person name="Kimura A."/>
            <person name="Kitahashi Y."/>
            <person name="Komaki H."/>
            <person name="Oguchi A."/>
        </authorList>
    </citation>
    <scope>NUCLEOTIDE SEQUENCE [LARGE SCALE GENOMIC DNA]</scope>
    <source>
        <strain evidence="3 4">NBRC 16266</strain>
    </source>
</reference>
<organism evidence="3 4">
    <name type="scientific">Acrocarpospora macrocephala</name>
    <dbReference type="NCBI Taxonomy" id="150177"/>
    <lineage>
        <taxon>Bacteria</taxon>
        <taxon>Bacillati</taxon>
        <taxon>Actinomycetota</taxon>
        <taxon>Actinomycetes</taxon>
        <taxon>Streptosporangiales</taxon>
        <taxon>Streptosporangiaceae</taxon>
        <taxon>Acrocarpospora</taxon>
    </lineage>
</organism>
<protein>
    <submittedName>
        <fullName evidence="3">Uncharacterized protein</fullName>
    </submittedName>
</protein>
<feature type="compositionally biased region" description="Low complexity" evidence="1">
    <location>
        <begin position="92"/>
        <end position="111"/>
    </location>
</feature>
<dbReference type="RefSeq" id="WP_155359550.1">
    <property type="nucleotide sequence ID" value="NZ_BAAAHL010000035.1"/>
</dbReference>
<evidence type="ECO:0000256" key="2">
    <source>
        <dbReference type="SAM" id="Phobius"/>
    </source>
</evidence>
<name>A0A5M3X115_9ACTN</name>
<proteinExistence type="predicted"/>
<comment type="caution">
    <text evidence="3">The sequence shown here is derived from an EMBL/GenBank/DDBJ whole genome shotgun (WGS) entry which is preliminary data.</text>
</comment>
<feature type="transmembrane region" description="Helical" evidence="2">
    <location>
        <begin position="54"/>
        <end position="75"/>
    </location>
</feature>
<feature type="region of interest" description="Disordered" evidence="1">
    <location>
        <begin position="1"/>
        <end position="44"/>
    </location>
</feature>
<feature type="region of interest" description="Disordered" evidence="1">
    <location>
        <begin position="91"/>
        <end position="111"/>
    </location>
</feature>
<dbReference type="Proteomes" id="UP000331127">
    <property type="component" value="Unassembled WGS sequence"/>
</dbReference>
<accession>A0A5M3X115</accession>
<keyword evidence="2" id="KW-0812">Transmembrane</keyword>